<keyword evidence="3" id="KW-1185">Reference proteome</keyword>
<dbReference type="EMBL" id="SZUA01000001">
    <property type="protein sequence ID" value="TKR33870.1"/>
    <property type="molecule type" value="Genomic_DNA"/>
</dbReference>
<reference evidence="2 3" key="1">
    <citation type="submission" date="2019-04" db="EMBL/GenBank/DDBJ databases">
        <title>Reference strain of H23.</title>
        <authorList>
            <person name="Luo X."/>
        </authorList>
    </citation>
    <scope>NUCLEOTIDE SEQUENCE [LARGE SCALE GENOMIC DNA]</scope>
    <source>
        <strain evidence="2 3">H23</strain>
    </source>
</reference>
<dbReference type="InterPro" id="IPR021762">
    <property type="entry name" value="DUF3325"/>
</dbReference>
<dbReference type="AlphaFoldDB" id="A0A4U5JVA9"/>
<dbReference type="OrthoDB" id="6009065at2"/>
<keyword evidence="1" id="KW-0472">Membrane</keyword>
<comment type="caution">
    <text evidence="2">The sequence shown here is derived from an EMBL/GenBank/DDBJ whole genome shotgun (WGS) entry which is preliminary data.</text>
</comment>
<organism evidence="2 3">
    <name type="scientific">Luteimonas gilva</name>
    <dbReference type="NCBI Taxonomy" id="2572684"/>
    <lineage>
        <taxon>Bacteria</taxon>
        <taxon>Pseudomonadati</taxon>
        <taxon>Pseudomonadota</taxon>
        <taxon>Gammaproteobacteria</taxon>
        <taxon>Lysobacterales</taxon>
        <taxon>Lysobacteraceae</taxon>
        <taxon>Luteimonas</taxon>
    </lineage>
</organism>
<sequence>MGGEAGQAGGRGGGVVRLRAGARLERRRGRGPAVRGGFDAMGQSLAARGCSRTRRLGDPHVLHRLDARRDLGDRAAAARQAMARFVRGDVRADGRFAFRIDVSGGAGRIAAHAGGRRLANGDGRSDSVGFGRRLRLAWVARGGCAFENESRWHRGRRAGMNAWLFAAGLTVSGWAALSHAMPRHHQEAFGRAAGQMRRCAHRAGGWLALIASFAVCTAAMGWEFGPVMWAVLLCVGAVVWVLCRNADPQRARWLGWLAPLPGLVLLAF</sequence>
<evidence type="ECO:0000313" key="2">
    <source>
        <dbReference type="EMBL" id="TKR33870.1"/>
    </source>
</evidence>
<keyword evidence="1" id="KW-0812">Transmembrane</keyword>
<dbReference type="Pfam" id="PF11804">
    <property type="entry name" value="DUF3325"/>
    <property type="match status" value="1"/>
</dbReference>
<evidence type="ECO:0000313" key="3">
    <source>
        <dbReference type="Proteomes" id="UP000308707"/>
    </source>
</evidence>
<dbReference type="Proteomes" id="UP000308707">
    <property type="component" value="Unassembled WGS sequence"/>
</dbReference>
<proteinExistence type="predicted"/>
<feature type="transmembrane region" description="Helical" evidence="1">
    <location>
        <begin position="162"/>
        <end position="182"/>
    </location>
</feature>
<feature type="transmembrane region" description="Helical" evidence="1">
    <location>
        <begin position="227"/>
        <end position="243"/>
    </location>
</feature>
<protein>
    <submittedName>
        <fullName evidence="2">DUF3325 domain-containing protein</fullName>
    </submittedName>
</protein>
<gene>
    <name evidence="2" type="ORF">FCE95_06255</name>
</gene>
<accession>A0A4U5JVA9</accession>
<keyword evidence="1" id="KW-1133">Transmembrane helix</keyword>
<feature type="transmembrane region" description="Helical" evidence="1">
    <location>
        <begin position="203"/>
        <end position="221"/>
    </location>
</feature>
<evidence type="ECO:0000256" key="1">
    <source>
        <dbReference type="SAM" id="Phobius"/>
    </source>
</evidence>
<name>A0A4U5JVA9_9GAMM</name>